<keyword evidence="2" id="KW-1185">Reference proteome</keyword>
<reference evidence="1 2" key="1">
    <citation type="journal article" date="2022" name="Nat. Ecol. Evol.">
        <title>A masculinizing supergene underlies an exaggerated male reproductive morph in a spider.</title>
        <authorList>
            <person name="Hendrickx F."/>
            <person name="De Corte Z."/>
            <person name="Sonet G."/>
            <person name="Van Belleghem S.M."/>
            <person name="Kostlbacher S."/>
            <person name="Vangestel C."/>
        </authorList>
    </citation>
    <scope>NUCLEOTIDE SEQUENCE [LARGE SCALE GENOMIC DNA]</scope>
    <source>
        <strain evidence="1">W744_W776</strain>
    </source>
</reference>
<evidence type="ECO:0000313" key="2">
    <source>
        <dbReference type="Proteomes" id="UP000827092"/>
    </source>
</evidence>
<organism evidence="1 2">
    <name type="scientific">Oedothorax gibbosus</name>
    <dbReference type="NCBI Taxonomy" id="931172"/>
    <lineage>
        <taxon>Eukaryota</taxon>
        <taxon>Metazoa</taxon>
        <taxon>Ecdysozoa</taxon>
        <taxon>Arthropoda</taxon>
        <taxon>Chelicerata</taxon>
        <taxon>Arachnida</taxon>
        <taxon>Araneae</taxon>
        <taxon>Araneomorphae</taxon>
        <taxon>Entelegynae</taxon>
        <taxon>Araneoidea</taxon>
        <taxon>Linyphiidae</taxon>
        <taxon>Erigoninae</taxon>
        <taxon>Oedothorax</taxon>
    </lineage>
</organism>
<sequence length="124" mass="13595">MVRCQPDVPKDIRWTFCGCSWDIDVQRIAPGGTVKEPDCEDYTLQARFSLGFGEGHQQPLKSLATHGCDPLSRLIPGKSAFISHPYLLSLIRTLDGSPYCLVGMLTVLVFLPPLDHSHGGLDDG</sequence>
<dbReference type="EMBL" id="JAFNEN010000001">
    <property type="protein sequence ID" value="KAG8201996.1"/>
    <property type="molecule type" value="Genomic_DNA"/>
</dbReference>
<name>A0AAV6W235_9ARAC</name>
<comment type="caution">
    <text evidence="1">The sequence shown here is derived from an EMBL/GenBank/DDBJ whole genome shotgun (WGS) entry which is preliminary data.</text>
</comment>
<accession>A0AAV6W235</accession>
<evidence type="ECO:0000313" key="1">
    <source>
        <dbReference type="EMBL" id="KAG8201996.1"/>
    </source>
</evidence>
<proteinExistence type="predicted"/>
<dbReference type="AlphaFoldDB" id="A0AAV6W235"/>
<gene>
    <name evidence="1" type="ORF">JTE90_010368</name>
</gene>
<dbReference type="Proteomes" id="UP000827092">
    <property type="component" value="Unassembled WGS sequence"/>
</dbReference>
<protein>
    <submittedName>
        <fullName evidence="1">Uncharacterized protein</fullName>
    </submittedName>
</protein>